<feature type="transmembrane region" description="Helical" evidence="8">
    <location>
        <begin position="75"/>
        <end position="93"/>
    </location>
</feature>
<keyword evidence="5 8" id="KW-0812">Transmembrane</keyword>
<evidence type="ECO:0000256" key="2">
    <source>
        <dbReference type="ARBA" id="ARBA00022475"/>
    </source>
</evidence>
<gene>
    <name evidence="10" type="ORF">EMQ25_17610</name>
</gene>
<evidence type="ECO:0000256" key="7">
    <source>
        <dbReference type="ARBA" id="ARBA00023136"/>
    </source>
</evidence>
<keyword evidence="7 8" id="KW-0472">Membrane</keyword>
<dbReference type="RefSeq" id="WP_127189926.1">
    <property type="nucleotide sequence ID" value="NZ_RZNJ01000009.1"/>
</dbReference>
<evidence type="ECO:0000256" key="4">
    <source>
        <dbReference type="ARBA" id="ARBA00022679"/>
    </source>
</evidence>
<feature type="transmembrane region" description="Helical" evidence="8">
    <location>
        <begin position="277"/>
        <end position="296"/>
    </location>
</feature>
<feature type="transmembrane region" description="Helical" evidence="8">
    <location>
        <begin position="302"/>
        <end position="323"/>
    </location>
</feature>
<evidence type="ECO:0000313" key="10">
    <source>
        <dbReference type="EMBL" id="RUT28214.1"/>
    </source>
</evidence>
<dbReference type="Proteomes" id="UP000281547">
    <property type="component" value="Unassembled WGS sequence"/>
</dbReference>
<evidence type="ECO:0000256" key="5">
    <source>
        <dbReference type="ARBA" id="ARBA00022692"/>
    </source>
</evidence>
<keyword evidence="2" id="KW-1003">Cell membrane</keyword>
<sequence length="502" mass="54662">MSKPLPHWSDPRFVALFVLVLTAIRLVVAGTTGLVHDENYYALWSTALSPGYLDHAPGVAWFVAAGTATAGESALGVRLFAVLSMLGVSAALWRIGMLLFDRRVAALGVIWYNLTLAGTLGFLITPDTPSLLFWVLAVWALAEFMAGRNANWWLAVGLFAGLGLLGKYTNAFLGLGILLLIASGRTRWAWLRLWQVWAGGAIAILVFSPVLFWNAANGWASFVFQGRRTVGGDGSSGNLGEMLLGQALFNGPTLFILAILAGVWFARRRADEAREGLALVLLTALPMLAYFLWHALHGRVEANWLVPAWPGLSLAAAWAALALRPRGWRAGLRKAGLWLQPLLGIAFAMLFYVQAIWTPFAIGSGDRTAEMRDWDLLEAGVQHILAQTDADWVATSRDYPLTGALVTAARFAGRSLDVHQIDERARYGFQGPLAPEALSWPALYVVALGREGEDRAPLDRFGSVTPLGTITRMPGEPRPRAYGVYRVADPLPAFFEAWTDAP</sequence>
<evidence type="ECO:0000313" key="11">
    <source>
        <dbReference type="Proteomes" id="UP000281547"/>
    </source>
</evidence>
<keyword evidence="4 10" id="KW-0808">Transferase</keyword>
<evidence type="ECO:0000256" key="8">
    <source>
        <dbReference type="SAM" id="Phobius"/>
    </source>
</evidence>
<feature type="transmembrane region" description="Helical" evidence="8">
    <location>
        <begin position="193"/>
        <end position="213"/>
    </location>
</feature>
<protein>
    <submittedName>
        <fullName evidence="10">Glycosyltransferase family 39 protein</fullName>
    </submittedName>
</protein>
<dbReference type="InterPro" id="IPR050297">
    <property type="entry name" value="LipidA_mod_glycosyltrf_83"/>
</dbReference>
<dbReference type="AlphaFoldDB" id="A0A433X281"/>
<comment type="subcellular location">
    <subcellularLocation>
        <location evidence="1">Cell membrane</location>
        <topology evidence="1">Multi-pass membrane protein</topology>
    </subcellularLocation>
</comment>
<keyword evidence="3" id="KW-0328">Glycosyltransferase</keyword>
<dbReference type="InterPro" id="IPR038731">
    <property type="entry name" value="RgtA/B/C-like"/>
</dbReference>
<comment type="caution">
    <text evidence="10">The sequence shown here is derived from an EMBL/GenBank/DDBJ whole genome shotgun (WGS) entry which is preliminary data.</text>
</comment>
<organism evidence="10 11">
    <name type="scientific">Arsenicitalea aurantiaca</name>
    <dbReference type="NCBI Taxonomy" id="1783274"/>
    <lineage>
        <taxon>Bacteria</taxon>
        <taxon>Pseudomonadati</taxon>
        <taxon>Pseudomonadota</taxon>
        <taxon>Alphaproteobacteria</taxon>
        <taxon>Hyphomicrobiales</taxon>
        <taxon>Devosiaceae</taxon>
        <taxon>Arsenicitalea</taxon>
    </lineage>
</organism>
<name>A0A433X281_9HYPH</name>
<dbReference type="PANTHER" id="PTHR33908">
    <property type="entry name" value="MANNOSYLTRANSFERASE YKCB-RELATED"/>
    <property type="match status" value="1"/>
</dbReference>
<keyword evidence="11" id="KW-1185">Reference proteome</keyword>
<proteinExistence type="predicted"/>
<feature type="transmembrane region" description="Helical" evidence="8">
    <location>
        <begin position="335"/>
        <end position="357"/>
    </location>
</feature>
<feature type="transmembrane region" description="Helical" evidence="8">
    <location>
        <begin position="243"/>
        <end position="265"/>
    </location>
</feature>
<accession>A0A433X281</accession>
<reference evidence="10 11" key="1">
    <citation type="journal article" date="2016" name="Int. J. Syst. Evol. Microbiol.">
        <title>Arsenicitalea aurantiaca gen. nov., sp. nov., a new member of the family Hyphomicrobiaceae, isolated from high-arsenic sediment.</title>
        <authorList>
            <person name="Mu Y."/>
            <person name="Zhou L."/>
            <person name="Zeng X.C."/>
            <person name="Liu L."/>
            <person name="Pan Y."/>
            <person name="Chen X."/>
            <person name="Wang J."/>
            <person name="Li S."/>
            <person name="Li W.J."/>
            <person name="Wang Y."/>
        </authorList>
    </citation>
    <scope>NUCLEOTIDE SEQUENCE [LARGE SCALE GENOMIC DNA]</scope>
    <source>
        <strain evidence="10 11">42-50</strain>
    </source>
</reference>
<dbReference type="GO" id="GO:0016763">
    <property type="term" value="F:pentosyltransferase activity"/>
    <property type="evidence" value="ECO:0007669"/>
    <property type="project" value="TreeGrafter"/>
</dbReference>
<dbReference type="GO" id="GO:0009103">
    <property type="term" value="P:lipopolysaccharide biosynthetic process"/>
    <property type="evidence" value="ECO:0007669"/>
    <property type="project" value="UniProtKB-ARBA"/>
</dbReference>
<dbReference type="PANTHER" id="PTHR33908:SF11">
    <property type="entry name" value="MEMBRANE PROTEIN"/>
    <property type="match status" value="1"/>
</dbReference>
<evidence type="ECO:0000256" key="3">
    <source>
        <dbReference type="ARBA" id="ARBA00022676"/>
    </source>
</evidence>
<feature type="domain" description="Glycosyltransferase RgtA/B/C/D-like" evidence="9">
    <location>
        <begin position="54"/>
        <end position="213"/>
    </location>
</feature>
<feature type="transmembrane region" description="Helical" evidence="8">
    <location>
        <begin position="153"/>
        <end position="181"/>
    </location>
</feature>
<dbReference type="EMBL" id="RZNJ01000009">
    <property type="protein sequence ID" value="RUT28214.1"/>
    <property type="molecule type" value="Genomic_DNA"/>
</dbReference>
<keyword evidence="6 8" id="KW-1133">Transmembrane helix</keyword>
<evidence type="ECO:0000256" key="1">
    <source>
        <dbReference type="ARBA" id="ARBA00004651"/>
    </source>
</evidence>
<evidence type="ECO:0000256" key="6">
    <source>
        <dbReference type="ARBA" id="ARBA00022989"/>
    </source>
</evidence>
<dbReference type="GO" id="GO:0005886">
    <property type="term" value="C:plasma membrane"/>
    <property type="evidence" value="ECO:0007669"/>
    <property type="project" value="UniProtKB-SubCell"/>
</dbReference>
<evidence type="ECO:0000259" key="9">
    <source>
        <dbReference type="Pfam" id="PF13231"/>
    </source>
</evidence>
<feature type="transmembrane region" description="Helical" evidence="8">
    <location>
        <begin position="105"/>
        <end position="124"/>
    </location>
</feature>
<dbReference type="OrthoDB" id="9811222at2"/>
<dbReference type="Pfam" id="PF13231">
    <property type="entry name" value="PMT_2"/>
    <property type="match status" value="1"/>
</dbReference>